<dbReference type="PANTHER" id="PTHR23507">
    <property type="entry name" value="ZGC:174356"/>
    <property type="match status" value="1"/>
</dbReference>
<comment type="subcellular location">
    <subcellularLocation>
        <location evidence="1">Membrane</location>
        <topology evidence="1">Multi-pass membrane protein</topology>
    </subcellularLocation>
</comment>
<dbReference type="EMBL" id="UFQS01000259">
    <property type="protein sequence ID" value="SSX02141.1"/>
    <property type="molecule type" value="Genomic_DNA"/>
</dbReference>
<evidence type="ECO:0000256" key="3">
    <source>
        <dbReference type="ARBA" id="ARBA00022989"/>
    </source>
</evidence>
<reference evidence="8" key="1">
    <citation type="submission" date="2018-04" db="EMBL/GenBank/DDBJ databases">
        <authorList>
            <person name="Go L.Y."/>
            <person name="Mitchell J.A."/>
        </authorList>
    </citation>
    <scope>NUCLEOTIDE SEQUENCE</scope>
    <source>
        <tissue evidence="8">Whole organism</tissue>
    </source>
</reference>
<dbReference type="OMA" id="CVARRAN"/>
<organism evidence="9">
    <name type="scientific">Culicoides sonorensis</name>
    <name type="common">Biting midge</name>
    <dbReference type="NCBI Taxonomy" id="179676"/>
    <lineage>
        <taxon>Eukaryota</taxon>
        <taxon>Metazoa</taxon>
        <taxon>Ecdysozoa</taxon>
        <taxon>Arthropoda</taxon>
        <taxon>Hexapoda</taxon>
        <taxon>Insecta</taxon>
        <taxon>Pterygota</taxon>
        <taxon>Neoptera</taxon>
        <taxon>Endopterygota</taxon>
        <taxon>Diptera</taxon>
        <taxon>Nematocera</taxon>
        <taxon>Chironomoidea</taxon>
        <taxon>Ceratopogonidae</taxon>
        <taxon>Ceratopogoninae</taxon>
        <taxon>Culicoides</taxon>
        <taxon>Monoculicoides</taxon>
    </lineage>
</organism>
<dbReference type="Gene3D" id="1.20.1250.20">
    <property type="entry name" value="MFS general substrate transporter like domains"/>
    <property type="match status" value="1"/>
</dbReference>
<evidence type="ECO:0000256" key="6">
    <source>
        <dbReference type="SAM" id="Phobius"/>
    </source>
</evidence>
<evidence type="ECO:0000259" key="7">
    <source>
        <dbReference type="PROSITE" id="PS50026"/>
    </source>
</evidence>
<dbReference type="Gene3D" id="2.10.25.10">
    <property type="entry name" value="Laminin"/>
    <property type="match status" value="1"/>
</dbReference>
<keyword evidence="3 6" id="KW-1133">Transmembrane helix</keyword>
<keyword evidence="5" id="KW-0245">EGF-like domain</keyword>
<dbReference type="GO" id="GO:0016020">
    <property type="term" value="C:membrane"/>
    <property type="evidence" value="ECO:0007669"/>
    <property type="project" value="UniProtKB-SubCell"/>
</dbReference>
<reference evidence="9" key="2">
    <citation type="submission" date="2018-07" db="EMBL/GenBank/DDBJ databases">
        <authorList>
            <person name="Quirk P.G."/>
            <person name="Krulwich T.A."/>
        </authorList>
    </citation>
    <scope>NUCLEOTIDE SEQUENCE</scope>
</reference>
<feature type="transmembrane region" description="Helical" evidence="6">
    <location>
        <begin position="273"/>
        <end position="292"/>
    </location>
</feature>
<feature type="transmembrane region" description="Helical" evidence="6">
    <location>
        <begin position="242"/>
        <end position="261"/>
    </location>
</feature>
<sequence length="533" mass="59667">MSSGTKELKQLKETPIQKLMKHRKLIVEPVACILFFSVFLSAQVITNHLTYRVCISELNETEEVCRRLETKQDGLGSKDLEIRVQPFVANYNSYKVIIESLIPAIMSLFVGAWSDKHGRKIVIMISYTGSAFSGILNKNLKDTNIFLVSSFVLILGLLFILTQVIESVEISKNKGYGLDDLFRTDMIKQMIHTATRPRSDNDRTIIWLIVTNFALTMFLQEGSNILFFLYAREKFGWKLEDFSIFIIVATIVIIIGTQLGVRLKNKLNLSDSGTAISALITLILSNLINAIGTKSQHLYIAMIIGIFRGLPDTLNRSILATIVASNEMGKINSLIGSIQAMCSLGAAPLYSWIYKKTLETNPGAYFYLNALFFGIIALSFGSIHKMRGKINQNNDSRSKKTIKTILNIKACDVKDAHYGCRIDNGQCTCAFGCKSEFRYLSRTECQNALKGRNNNICNQQPCNNGGLCIQISHSPGYKCTCLNGFFGSRCQRKCPVPGTPDYILGKVSHECVRHYAIENKTISEKIETKWTGN</sequence>
<feature type="transmembrane region" description="Helical" evidence="6">
    <location>
        <begin position="205"/>
        <end position="230"/>
    </location>
</feature>
<feature type="disulfide bond" evidence="5">
    <location>
        <begin position="462"/>
        <end position="479"/>
    </location>
</feature>
<feature type="domain" description="EGF-like" evidence="7">
    <location>
        <begin position="453"/>
        <end position="491"/>
    </location>
</feature>
<dbReference type="SUPFAM" id="SSF103473">
    <property type="entry name" value="MFS general substrate transporter"/>
    <property type="match status" value="1"/>
</dbReference>
<feature type="transmembrane region" description="Helical" evidence="6">
    <location>
        <begin position="331"/>
        <end position="353"/>
    </location>
</feature>
<dbReference type="GO" id="GO:0022857">
    <property type="term" value="F:transmembrane transporter activity"/>
    <property type="evidence" value="ECO:0007669"/>
    <property type="project" value="InterPro"/>
</dbReference>
<feature type="disulfide bond" evidence="5">
    <location>
        <begin position="481"/>
        <end position="490"/>
    </location>
</feature>
<accession>A0A336M8Z6</accession>
<proteinExistence type="predicted"/>
<dbReference type="PANTHER" id="PTHR23507:SF39">
    <property type="entry name" value="GH23453P-RELATED"/>
    <property type="match status" value="1"/>
</dbReference>
<protein>
    <submittedName>
        <fullName evidence="9">CSON006910 protein</fullName>
    </submittedName>
</protein>
<feature type="transmembrane region" description="Helical" evidence="6">
    <location>
        <begin position="96"/>
        <end position="114"/>
    </location>
</feature>
<dbReference type="Pfam" id="PF00008">
    <property type="entry name" value="EGF"/>
    <property type="match status" value="1"/>
</dbReference>
<evidence type="ECO:0000256" key="4">
    <source>
        <dbReference type="ARBA" id="ARBA00023136"/>
    </source>
</evidence>
<dbReference type="InterPro" id="IPR011701">
    <property type="entry name" value="MFS"/>
</dbReference>
<evidence type="ECO:0000256" key="1">
    <source>
        <dbReference type="ARBA" id="ARBA00004141"/>
    </source>
</evidence>
<dbReference type="EMBL" id="UFQT01000259">
    <property type="protein sequence ID" value="SSX22518.1"/>
    <property type="molecule type" value="Genomic_DNA"/>
</dbReference>
<feature type="transmembrane region" description="Helical" evidence="6">
    <location>
        <begin position="145"/>
        <end position="165"/>
    </location>
</feature>
<evidence type="ECO:0000313" key="8">
    <source>
        <dbReference type="EMBL" id="SSX02141.1"/>
    </source>
</evidence>
<dbReference type="InterPro" id="IPR000742">
    <property type="entry name" value="EGF"/>
</dbReference>
<evidence type="ECO:0000256" key="5">
    <source>
        <dbReference type="PROSITE-ProRule" id="PRU00076"/>
    </source>
</evidence>
<name>A0A336M8Z6_CULSO</name>
<comment type="caution">
    <text evidence="5">Lacks conserved residue(s) required for the propagation of feature annotation.</text>
</comment>
<keyword evidence="5" id="KW-1015">Disulfide bond</keyword>
<feature type="transmembrane region" description="Helical" evidence="6">
    <location>
        <begin position="365"/>
        <end position="383"/>
    </location>
</feature>
<dbReference type="AlphaFoldDB" id="A0A336M8Z6"/>
<feature type="transmembrane region" description="Helical" evidence="6">
    <location>
        <begin position="25"/>
        <end position="45"/>
    </location>
</feature>
<dbReference type="Pfam" id="PF07690">
    <property type="entry name" value="MFS_1"/>
    <property type="match status" value="1"/>
</dbReference>
<dbReference type="PROSITE" id="PS00022">
    <property type="entry name" value="EGF_1"/>
    <property type="match status" value="1"/>
</dbReference>
<keyword evidence="2 6" id="KW-0812">Transmembrane</keyword>
<dbReference type="InterPro" id="IPR036259">
    <property type="entry name" value="MFS_trans_sf"/>
</dbReference>
<dbReference type="SMART" id="SM00181">
    <property type="entry name" value="EGF"/>
    <property type="match status" value="1"/>
</dbReference>
<dbReference type="PROSITE" id="PS50026">
    <property type="entry name" value="EGF_3"/>
    <property type="match status" value="1"/>
</dbReference>
<dbReference type="SUPFAM" id="SSF57196">
    <property type="entry name" value="EGF/Laminin"/>
    <property type="match status" value="1"/>
</dbReference>
<keyword evidence="4 6" id="KW-0472">Membrane</keyword>
<evidence type="ECO:0000256" key="2">
    <source>
        <dbReference type="ARBA" id="ARBA00022692"/>
    </source>
</evidence>
<gene>
    <name evidence="9" type="primary">CSON006910</name>
</gene>
<dbReference type="VEuPathDB" id="VectorBase:CSON006910"/>
<evidence type="ECO:0000313" key="9">
    <source>
        <dbReference type="EMBL" id="SSX22518.1"/>
    </source>
</evidence>